<evidence type="ECO:0000256" key="5">
    <source>
        <dbReference type="ARBA" id="ARBA00023004"/>
    </source>
</evidence>
<dbReference type="PROSITE" id="PS51918">
    <property type="entry name" value="RADICAL_SAM"/>
    <property type="match status" value="1"/>
</dbReference>
<evidence type="ECO:0000256" key="6">
    <source>
        <dbReference type="ARBA" id="ARBA00023014"/>
    </source>
</evidence>
<evidence type="ECO:0000256" key="2">
    <source>
        <dbReference type="ARBA" id="ARBA00022485"/>
    </source>
</evidence>
<dbReference type="InterPro" id="IPR023885">
    <property type="entry name" value="4Fe4S-binding_SPASM_dom"/>
</dbReference>
<keyword evidence="3" id="KW-0949">S-adenosyl-L-methionine</keyword>
<dbReference type="PANTHER" id="PTHR43273">
    <property type="entry name" value="ANAEROBIC SULFATASE-MATURATING ENZYME HOMOLOG ASLB-RELATED"/>
    <property type="match status" value="1"/>
</dbReference>
<dbReference type="InterPro" id="IPR058240">
    <property type="entry name" value="rSAM_sf"/>
</dbReference>
<keyword evidence="4" id="KW-0479">Metal-binding</keyword>
<dbReference type="InterPro" id="IPR013785">
    <property type="entry name" value="Aldolase_TIM"/>
</dbReference>
<comment type="similarity">
    <text evidence="7">Belongs to the radical SAM superfamily. Anaerobic sulfatase-maturating enzyme family.</text>
</comment>
<dbReference type="SFLD" id="SFLDG01386">
    <property type="entry name" value="main_SPASM_domain-containing"/>
    <property type="match status" value="1"/>
</dbReference>
<dbReference type="EMBL" id="AP021858">
    <property type="protein sequence ID" value="BBO24883.1"/>
    <property type="molecule type" value="Genomic_DNA"/>
</dbReference>
<dbReference type="CDD" id="cd01335">
    <property type="entry name" value="Radical_SAM"/>
    <property type="match status" value="1"/>
</dbReference>
<dbReference type="PANTHER" id="PTHR43273:SF3">
    <property type="entry name" value="ANAEROBIC SULFATASE-MATURATING ENZYME HOMOLOG ASLB-RELATED"/>
    <property type="match status" value="1"/>
</dbReference>
<dbReference type="SFLD" id="SFLDF00285">
    <property type="entry name" value="anaerobic_Ser-type_sulfatase-m"/>
    <property type="match status" value="1"/>
</dbReference>
<dbReference type="InterPro" id="IPR023867">
    <property type="entry name" value="Sulphatase_maturase_rSAM"/>
</dbReference>
<dbReference type="SFLD" id="SFLDS00029">
    <property type="entry name" value="Radical_SAM"/>
    <property type="match status" value="1"/>
</dbReference>
<keyword evidence="6" id="KW-0411">Iron-sulfur</keyword>
<proteinExistence type="inferred from homology"/>
<dbReference type="NCBIfam" id="TIGR03942">
    <property type="entry name" value="sulfatase_rSAM"/>
    <property type="match status" value="1"/>
</dbReference>
<dbReference type="CDD" id="cd21120">
    <property type="entry name" value="SPASM_anSME"/>
    <property type="match status" value="1"/>
</dbReference>
<dbReference type="SFLD" id="SFLDG01072">
    <property type="entry name" value="dehydrogenase_like"/>
    <property type="match status" value="1"/>
</dbReference>
<dbReference type="Gene3D" id="3.20.20.70">
    <property type="entry name" value="Aldolase class I"/>
    <property type="match status" value="1"/>
</dbReference>
<dbReference type="AlphaFoldDB" id="A0A809RBG2"/>
<reference evidence="9" key="1">
    <citation type="journal article" name="DNA Res.">
        <title>The physiological potential of anammox bacteria as revealed by their core genome structure.</title>
        <authorList>
            <person name="Okubo T."/>
            <person name="Toyoda A."/>
            <person name="Fukuhara K."/>
            <person name="Uchiyama I."/>
            <person name="Harigaya Y."/>
            <person name="Kuroiwa M."/>
            <person name="Suzuki T."/>
            <person name="Murakami Y."/>
            <person name="Suwa Y."/>
            <person name="Takami H."/>
        </authorList>
    </citation>
    <scope>NUCLEOTIDE SEQUENCE</scope>
    <source>
        <strain evidence="9">317325-2</strain>
    </source>
</reference>
<organism evidence="9 10">
    <name type="scientific">Candidatus Nitrosymbiomonas proteolyticus</name>
    <dbReference type="NCBI Taxonomy" id="2608984"/>
    <lineage>
        <taxon>Bacteria</taxon>
        <taxon>Bacillati</taxon>
        <taxon>Armatimonadota</taxon>
        <taxon>Armatimonadota incertae sedis</taxon>
        <taxon>Candidatus Nitrosymbiomonas</taxon>
    </lineage>
</organism>
<evidence type="ECO:0000259" key="8">
    <source>
        <dbReference type="PROSITE" id="PS51918"/>
    </source>
</evidence>
<evidence type="ECO:0000256" key="1">
    <source>
        <dbReference type="ARBA" id="ARBA00001966"/>
    </source>
</evidence>
<feature type="domain" description="Radical SAM core" evidence="8">
    <location>
        <begin position="3"/>
        <end position="240"/>
    </location>
</feature>
<evidence type="ECO:0000256" key="7">
    <source>
        <dbReference type="ARBA" id="ARBA00023601"/>
    </source>
</evidence>
<comment type="cofactor">
    <cofactor evidence="1">
        <name>[4Fe-4S] cluster</name>
        <dbReference type="ChEBI" id="CHEBI:49883"/>
    </cofactor>
</comment>
<dbReference type="KEGG" id="npy:NPRO_24780"/>
<accession>A0A809RBG2</accession>
<sequence length="375" mass="42962">MQRVRPFSLLIKPVSADCNLRCRYCFYLDHLDFYPGKKHRMRDETLEAIIRTYLSVPLHEHIFLWQGGEPTLMGLEFFEMVAELQDRYSPPGGRVSNGLQTNATLLTDELARHLKAREYLVGVSIDGPPEIHDEYRLTAPGRATHEQVIAGLETLRKHGVECNVLCVVTQANAPHGKEMYRYLKSLGFDFHQYIPCVEFDPAGALADFAVDGEAWGQFLSDVFEEWRKSDTRRVSVRQFDSIVNKLVLGRPTLCPMDTNCCQYFVVEFSGDVYPCDFFVRSELGLGNVRSQTWEEMLAEPKYVEFGARKPRWHSDCQRCEYLELCAGDCLKHRGPPGSAPETKSVLCDGWKAFYSHSLPTFRSLAKEIERELRTV</sequence>
<dbReference type="SFLD" id="SFLDG01067">
    <property type="entry name" value="SPASM/twitch_domain_containing"/>
    <property type="match status" value="1"/>
</dbReference>
<evidence type="ECO:0000256" key="3">
    <source>
        <dbReference type="ARBA" id="ARBA00022691"/>
    </source>
</evidence>
<dbReference type="GO" id="GO:0046872">
    <property type="term" value="F:metal ion binding"/>
    <property type="evidence" value="ECO:0007669"/>
    <property type="project" value="UniProtKB-KW"/>
</dbReference>
<dbReference type="InterPro" id="IPR007197">
    <property type="entry name" value="rSAM"/>
</dbReference>
<dbReference type="InterPro" id="IPR034491">
    <property type="entry name" value="Anaerob_Ser_sulfatase-maturase"/>
</dbReference>
<keyword evidence="5" id="KW-0408">Iron</keyword>
<evidence type="ECO:0000313" key="9">
    <source>
        <dbReference type="EMBL" id="BBO24883.1"/>
    </source>
</evidence>
<dbReference type="Pfam" id="PF04055">
    <property type="entry name" value="Radical_SAM"/>
    <property type="match status" value="1"/>
</dbReference>
<name>A0A809RBG2_9BACT</name>
<dbReference type="NCBIfam" id="TIGR04085">
    <property type="entry name" value="rSAM_more_4Fe4S"/>
    <property type="match status" value="1"/>
</dbReference>
<dbReference type="SFLD" id="SFLDG01384">
    <property type="entry name" value="thioether_bond_formation_requi"/>
    <property type="match status" value="1"/>
</dbReference>
<keyword evidence="2" id="KW-0004">4Fe-4S</keyword>
<dbReference type="SUPFAM" id="SSF102114">
    <property type="entry name" value="Radical SAM enzymes"/>
    <property type="match status" value="1"/>
</dbReference>
<dbReference type="GO" id="GO:0051539">
    <property type="term" value="F:4 iron, 4 sulfur cluster binding"/>
    <property type="evidence" value="ECO:0007669"/>
    <property type="project" value="UniProtKB-KW"/>
</dbReference>
<dbReference type="InterPro" id="IPR047207">
    <property type="entry name" value="SPASM_anSME"/>
</dbReference>
<dbReference type="Proteomes" id="UP000662873">
    <property type="component" value="Chromosome"/>
</dbReference>
<evidence type="ECO:0000313" key="10">
    <source>
        <dbReference type="Proteomes" id="UP000662873"/>
    </source>
</evidence>
<dbReference type="GO" id="GO:0016491">
    <property type="term" value="F:oxidoreductase activity"/>
    <property type="evidence" value="ECO:0007669"/>
    <property type="project" value="InterPro"/>
</dbReference>
<dbReference type="Pfam" id="PF13186">
    <property type="entry name" value="SPASM"/>
    <property type="match status" value="1"/>
</dbReference>
<evidence type="ECO:0000256" key="4">
    <source>
        <dbReference type="ARBA" id="ARBA00022723"/>
    </source>
</evidence>
<gene>
    <name evidence="9" type="ORF">NPRO_24780</name>
</gene>
<protein>
    <submittedName>
        <fullName evidence="9">Anaerobic sulfatase maturase</fullName>
    </submittedName>
</protein>